<accession>A0ACD6ABR4</accession>
<reference evidence="1" key="2">
    <citation type="submission" date="2025-09" db="UniProtKB">
        <authorList>
            <consortium name="EnsemblPlants"/>
        </authorList>
    </citation>
    <scope>IDENTIFICATION</scope>
</reference>
<dbReference type="Proteomes" id="UP001732700">
    <property type="component" value="Chromosome 7D"/>
</dbReference>
<reference evidence="1" key="1">
    <citation type="submission" date="2021-05" db="EMBL/GenBank/DDBJ databases">
        <authorList>
            <person name="Scholz U."/>
            <person name="Mascher M."/>
            <person name="Fiebig A."/>
        </authorList>
    </citation>
    <scope>NUCLEOTIDE SEQUENCE [LARGE SCALE GENOMIC DNA]</scope>
</reference>
<evidence type="ECO:0000313" key="2">
    <source>
        <dbReference type="Proteomes" id="UP001732700"/>
    </source>
</evidence>
<organism evidence="1 2">
    <name type="scientific">Avena sativa</name>
    <name type="common">Oat</name>
    <dbReference type="NCBI Taxonomy" id="4498"/>
    <lineage>
        <taxon>Eukaryota</taxon>
        <taxon>Viridiplantae</taxon>
        <taxon>Streptophyta</taxon>
        <taxon>Embryophyta</taxon>
        <taxon>Tracheophyta</taxon>
        <taxon>Spermatophyta</taxon>
        <taxon>Magnoliopsida</taxon>
        <taxon>Liliopsida</taxon>
        <taxon>Poales</taxon>
        <taxon>Poaceae</taxon>
        <taxon>BOP clade</taxon>
        <taxon>Pooideae</taxon>
        <taxon>Poodae</taxon>
        <taxon>Poeae</taxon>
        <taxon>Poeae Chloroplast Group 1 (Aveneae type)</taxon>
        <taxon>Aveninae</taxon>
        <taxon>Avena</taxon>
    </lineage>
</organism>
<sequence>MEAHQIKKCMVQMILLAGPGVLMSTFLLGTALKLTFPYDWDWKISLLLGGLLSASDPVAVVAHLKELGTSKKLSTIIEGESLMNDGVSVVVYQLFYRMVLGRSFNAESIMIFLTEVSLGGVALGLAFGIISLLWLGCIFNDTILEMTLTLAVSYLAFYTVPHCCSSYLGTESSICYLAQTDYFHVESISYVMWTSQRLSSMYSLDPILSHGSTLGLYEVLTGKPYICNMIADSFVRCFFIEAEKIDQLRWSDPSVEALLWQESALVVAKLLIPRVFERITTHETRLVIAKGSTMSFYTEGEDIVLEHNQIGILLEGLAKAKHRPGVTWSTAFRHKRFGLLLCSQQL</sequence>
<name>A0ACD6ABR4_AVESA</name>
<protein>
    <submittedName>
        <fullName evidence="1">Uncharacterized protein</fullName>
    </submittedName>
</protein>
<dbReference type="EnsemblPlants" id="AVESA.00010b.r2.7DG1349110.1">
    <property type="protein sequence ID" value="AVESA.00010b.r2.7DG1349110.1.CDS"/>
    <property type="gene ID" value="AVESA.00010b.r2.7DG1349110"/>
</dbReference>
<evidence type="ECO:0000313" key="1">
    <source>
        <dbReference type="EnsemblPlants" id="AVESA.00010b.r2.7DG1349110.1.CDS"/>
    </source>
</evidence>
<keyword evidence="2" id="KW-1185">Reference proteome</keyword>
<proteinExistence type="predicted"/>